<evidence type="ECO:0000259" key="3">
    <source>
        <dbReference type="Pfam" id="PF00170"/>
    </source>
</evidence>
<comment type="caution">
    <text evidence="4">The sequence shown here is derived from an EMBL/GenBank/DDBJ whole genome shotgun (WGS) entry which is preliminary data.</text>
</comment>
<feature type="domain" description="BZIP" evidence="3">
    <location>
        <begin position="76"/>
        <end position="122"/>
    </location>
</feature>
<evidence type="ECO:0000256" key="1">
    <source>
        <dbReference type="SAM" id="Coils"/>
    </source>
</evidence>
<keyword evidence="1" id="KW-0175">Coiled coil</keyword>
<feature type="compositionally biased region" description="Basic and acidic residues" evidence="2">
    <location>
        <begin position="239"/>
        <end position="255"/>
    </location>
</feature>
<dbReference type="PANTHER" id="PTHR40618">
    <property type="entry name" value="B-ZIP TRANSCRIPTION FACTOR (EUROFUNG)-RELATED"/>
    <property type="match status" value="1"/>
</dbReference>
<feature type="compositionally biased region" description="Low complexity" evidence="2">
    <location>
        <begin position="29"/>
        <end position="38"/>
    </location>
</feature>
<feature type="compositionally biased region" description="Basic and acidic residues" evidence="2">
    <location>
        <begin position="64"/>
        <end position="78"/>
    </location>
</feature>
<feature type="region of interest" description="Disordered" evidence="2">
    <location>
        <begin position="552"/>
        <end position="572"/>
    </location>
</feature>
<protein>
    <recommendedName>
        <fullName evidence="3">BZIP domain-containing protein</fullName>
    </recommendedName>
</protein>
<feature type="compositionally biased region" description="Low complexity" evidence="2">
    <location>
        <begin position="413"/>
        <end position="430"/>
    </location>
</feature>
<dbReference type="GO" id="GO:0003700">
    <property type="term" value="F:DNA-binding transcription factor activity"/>
    <property type="evidence" value="ECO:0007669"/>
    <property type="project" value="InterPro"/>
</dbReference>
<proteinExistence type="predicted"/>
<dbReference type="CDD" id="cd14688">
    <property type="entry name" value="bZIP_YAP"/>
    <property type="match status" value="1"/>
</dbReference>
<feature type="region of interest" description="Disordered" evidence="2">
    <location>
        <begin position="1"/>
        <end position="78"/>
    </location>
</feature>
<keyword evidence="5" id="KW-1185">Reference proteome</keyword>
<reference evidence="4 5" key="1">
    <citation type="journal article" date="2014" name="Genome Announc.">
        <title>Draft genome sequence of the pathogenic fungus Scedosporium apiospermum.</title>
        <authorList>
            <person name="Vandeputte P."/>
            <person name="Ghamrawi S."/>
            <person name="Rechenmann M."/>
            <person name="Iltis A."/>
            <person name="Giraud S."/>
            <person name="Fleury M."/>
            <person name="Thornton C."/>
            <person name="Delhaes L."/>
            <person name="Meyer W."/>
            <person name="Papon N."/>
            <person name="Bouchara J.P."/>
        </authorList>
    </citation>
    <scope>NUCLEOTIDE SEQUENCE [LARGE SCALE GENOMIC DNA]</scope>
    <source>
        <strain evidence="4 5">IHEM 14462</strain>
    </source>
</reference>
<dbReference type="SUPFAM" id="SSF57959">
    <property type="entry name" value="Leucine zipper domain"/>
    <property type="match status" value="1"/>
</dbReference>
<dbReference type="VEuPathDB" id="FungiDB:SAPIO_CDS9377"/>
<evidence type="ECO:0000313" key="5">
    <source>
        <dbReference type="Proteomes" id="UP000028545"/>
    </source>
</evidence>
<feature type="coiled-coil region" evidence="1">
    <location>
        <begin position="89"/>
        <end position="116"/>
    </location>
</feature>
<feature type="compositionally biased region" description="Low complexity" evidence="2">
    <location>
        <begin position="207"/>
        <end position="224"/>
    </location>
</feature>
<feature type="region of interest" description="Disordered" evidence="2">
    <location>
        <begin position="157"/>
        <end position="276"/>
    </location>
</feature>
<name>A0A084FWP6_PSEDA</name>
<organism evidence="4 5">
    <name type="scientific">Pseudallescheria apiosperma</name>
    <name type="common">Scedosporium apiospermum</name>
    <dbReference type="NCBI Taxonomy" id="563466"/>
    <lineage>
        <taxon>Eukaryota</taxon>
        <taxon>Fungi</taxon>
        <taxon>Dikarya</taxon>
        <taxon>Ascomycota</taxon>
        <taxon>Pezizomycotina</taxon>
        <taxon>Sordariomycetes</taxon>
        <taxon>Hypocreomycetidae</taxon>
        <taxon>Microascales</taxon>
        <taxon>Microascaceae</taxon>
        <taxon>Scedosporium</taxon>
    </lineage>
</organism>
<dbReference type="Proteomes" id="UP000028545">
    <property type="component" value="Unassembled WGS sequence"/>
</dbReference>
<dbReference type="GeneID" id="27728449"/>
<feature type="compositionally biased region" description="Polar residues" evidence="2">
    <location>
        <begin position="431"/>
        <end position="441"/>
    </location>
</feature>
<dbReference type="AlphaFoldDB" id="A0A084FWP6"/>
<gene>
    <name evidence="4" type="ORF">SAPIO_CDS9377</name>
</gene>
<sequence length="672" mass="73209">MSHRQNQRSPPYHGGDDVLSQHSQHHHYQQQQQQQPQQKRPSVGTIESQEQISSESKKRARGRPRVEPKDDTAADRRRTQIRLAQRAYRNRKETAIQTLEKKVNVLQDTNEEMSKAFMNLYDTAVSQGLLSAAPEFGRQLQATTEKFVALARKMSDDASSRDADQAPENESDGVNTGSSSTSAQNATRFSSSPEISSWPSQPPGVLSSGPSAATAAAGSSEATGVNSNRRGSAVSGTHSTHEVRNESSTPRREPNPADPVPFGYQFPNVASRPSDAQTIVERVSRPLSGNNTSYPFGTSLDARNPGSLLDPSVPYAVAASPLPPFIVPPVPQSYSYLERTFGRRMQRAALEQALVLLNMPNPPPHVFGAVRNNGQTLHNWKFPFFHLGGAGSFFNLMNHATDYSDIPTPDITSSSGDGASNPSSSSSSSSRQIPVGNQGTQGPHKPSRGVNFSMGPFEQPVEDAREMRMDDRLRMKFPGFQGDFFDPDEIEYFLRQKGVYIPPASDFVTVEIDPNDFTLESVLAAATEMIMDPIYGDMTFPDVDLGANTNTRAPPTTSMFDSSPNPTTTTAASSVSLSHLIDPLLTNQFSEPANNSPEVPRPTFGDINFGDIPLTDPFVASGTGQATKQKLSLNIDKLVTELVFRSVCLGRSPGVRPKDVVKAFWKAATLLE</sequence>
<feature type="compositionally biased region" description="Polar residues" evidence="2">
    <location>
        <begin position="225"/>
        <end position="238"/>
    </location>
</feature>
<dbReference type="Gene3D" id="1.20.5.170">
    <property type="match status" value="1"/>
</dbReference>
<feature type="compositionally biased region" description="Low complexity" evidence="2">
    <location>
        <begin position="562"/>
        <end position="572"/>
    </location>
</feature>
<dbReference type="EMBL" id="JOWA01000143">
    <property type="protein sequence ID" value="KEZ39508.1"/>
    <property type="molecule type" value="Genomic_DNA"/>
</dbReference>
<dbReference type="InterPro" id="IPR046347">
    <property type="entry name" value="bZIP_sf"/>
</dbReference>
<dbReference type="RefSeq" id="XP_016639307.1">
    <property type="nucleotide sequence ID" value="XM_016790797.1"/>
</dbReference>
<dbReference type="HOGENOM" id="CLU_013452_1_0_1"/>
<dbReference type="PANTHER" id="PTHR40618:SF1">
    <property type="entry name" value="B-ZIP TRANSCRIPTION FACTOR (EUROFUNG)"/>
    <property type="match status" value="1"/>
</dbReference>
<dbReference type="InterPro" id="IPR004827">
    <property type="entry name" value="bZIP"/>
</dbReference>
<dbReference type="KEGG" id="sapo:SAPIO_CDS9377"/>
<dbReference type="OMA" id="FMNFFDF"/>
<evidence type="ECO:0000313" key="4">
    <source>
        <dbReference type="EMBL" id="KEZ39508.1"/>
    </source>
</evidence>
<feature type="compositionally biased region" description="Low complexity" evidence="2">
    <location>
        <begin position="190"/>
        <end position="199"/>
    </location>
</feature>
<accession>A0A084FWP6</accession>
<evidence type="ECO:0000256" key="2">
    <source>
        <dbReference type="SAM" id="MobiDB-lite"/>
    </source>
</evidence>
<dbReference type="OrthoDB" id="3555317at2759"/>
<feature type="region of interest" description="Disordered" evidence="2">
    <location>
        <begin position="408"/>
        <end position="457"/>
    </location>
</feature>
<dbReference type="Pfam" id="PF00170">
    <property type="entry name" value="bZIP_1"/>
    <property type="match status" value="1"/>
</dbReference>
<feature type="compositionally biased region" description="Polar residues" evidence="2">
    <location>
        <begin position="172"/>
        <end position="189"/>
    </location>
</feature>
<feature type="compositionally biased region" description="Polar residues" evidence="2">
    <location>
        <begin position="552"/>
        <end position="561"/>
    </location>
</feature>